<dbReference type="EMBL" id="BONF01000062">
    <property type="protein sequence ID" value="GIF86186.1"/>
    <property type="molecule type" value="Genomic_DNA"/>
</dbReference>
<dbReference type="InterPro" id="IPR012347">
    <property type="entry name" value="Ferritin-like"/>
</dbReference>
<evidence type="ECO:0000259" key="2">
    <source>
        <dbReference type="Pfam" id="PF03713"/>
    </source>
</evidence>
<evidence type="ECO:0000256" key="1">
    <source>
        <dbReference type="SAM" id="SignalP"/>
    </source>
</evidence>
<organism evidence="3 4">
    <name type="scientific">Catellatospora bangladeshensis</name>
    <dbReference type="NCBI Taxonomy" id="310355"/>
    <lineage>
        <taxon>Bacteria</taxon>
        <taxon>Bacillati</taxon>
        <taxon>Actinomycetota</taxon>
        <taxon>Actinomycetes</taxon>
        <taxon>Micromonosporales</taxon>
        <taxon>Micromonosporaceae</taxon>
        <taxon>Catellatospora</taxon>
    </lineage>
</organism>
<reference evidence="3 4" key="1">
    <citation type="submission" date="2021-01" db="EMBL/GenBank/DDBJ databases">
        <title>Whole genome shotgun sequence of Catellatospora bangladeshensis NBRC 107357.</title>
        <authorList>
            <person name="Komaki H."/>
            <person name="Tamura T."/>
        </authorList>
    </citation>
    <scope>NUCLEOTIDE SEQUENCE [LARGE SCALE GENOMIC DNA]</scope>
    <source>
        <strain evidence="3 4">NBRC 107357</strain>
    </source>
</reference>
<accession>A0A8J3NNC8</accession>
<dbReference type="RefSeq" id="WP_203757015.1">
    <property type="nucleotide sequence ID" value="NZ_BONF01000062.1"/>
</dbReference>
<comment type="caution">
    <text evidence="3">The sequence shown here is derived from an EMBL/GenBank/DDBJ whole genome shotgun (WGS) entry which is preliminary data.</text>
</comment>
<protein>
    <submittedName>
        <fullName evidence="3">Lipoprotein</fullName>
    </submittedName>
</protein>
<evidence type="ECO:0000313" key="3">
    <source>
        <dbReference type="EMBL" id="GIF86186.1"/>
    </source>
</evidence>
<dbReference type="PANTHER" id="PTHR36933:SF1">
    <property type="entry name" value="SLL0788 PROTEIN"/>
    <property type="match status" value="1"/>
</dbReference>
<keyword evidence="3" id="KW-0449">Lipoprotein</keyword>
<keyword evidence="4" id="KW-1185">Reference proteome</keyword>
<dbReference type="Proteomes" id="UP000601223">
    <property type="component" value="Unassembled WGS sequence"/>
</dbReference>
<dbReference type="AlphaFoldDB" id="A0A8J3NNC8"/>
<dbReference type="InterPro" id="IPR005183">
    <property type="entry name" value="DUF305_CopM-like"/>
</dbReference>
<feature type="signal peptide" evidence="1">
    <location>
        <begin position="1"/>
        <end position="33"/>
    </location>
</feature>
<evidence type="ECO:0000313" key="4">
    <source>
        <dbReference type="Proteomes" id="UP000601223"/>
    </source>
</evidence>
<dbReference type="Pfam" id="PF03713">
    <property type="entry name" value="DUF305"/>
    <property type="match status" value="1"/>
</dbReference>
<dbReference type="PANTHER" id="PTHR36933">
    <property type="entry name" value="SLL0788 PROTEIN"/>
    <property type="match status" value="1"/>
</dbReference>
<dbReference type="Gene3D" id="1.20.1260.10">
    <property type="match status" value="1"/>
</dbReference>
<keyword evidence="1" id="KW-0732">Signal</keyword>
<proteinExistence type="predicted"/>
<sequence length="197" mass="20434">MLGRPSPRPALLAVTAAATVLALSACTGHGEHAAPDPSATASSAVGVFNGADTAFAQGMIAHHQQAVEMAELAAQRQAGPQVAALAARIKRAQEPEIATMRMWLAAWGQPTAGPAHGAAHPDTGMLTDAQLNKLRVASGADFDRLFCELMIVHHEGAIAMAQRVRADGASPQAEQLAANIVTAQQAEIGEMRALLRK</sequence>
<feature type="chain" id="PRO_5035246341" evidence="1">
    <location>
        <begin position="34"/>
        <end position="197"/>
    </location>
</feature>
<dbReference type="PROSITE" id="PS51257">
    <property type="entry name" value="PROKAR_LIPOPROTEIN"/>
    <property type="match status" value="1"/>
</dbReference>
<gene>
    <name evidence="3" type="ORF">Cba03nite_75350</name>
</gene>
<name>A0A8J3NNC8_9ACTN</name>
<feature type="domain" description="DUF305" evidence="2">
    <location>
        <begin position="52"/>
        <end position="195"/>
    </location>
</feature>